<evidence type="ECO:0000313" key="2">
    <source>
        <dbReference type="Proteomes" id="UP001060085"/>
    </source>
</evidence>
<accession>A0ACC0A123</accession>
<comment type="caution">
    <text evidence="1">The sequence shown here is derived from an EMBL/GenBank/DDBJ whole genome shotgun (WGS) entry which is preliminary data.</text>
</comment>
<reference evidence="2" key="1">
    <citation type="journal article" date="2023" name="Nat. Plants">
        <title>Single-cell RNA sequencing provides a high-resolution roadmap for understanding the multicellular compartmentation of specialized metabolism.</title>
        <authorList>
            <person name="Sun S."/>
            <person name="Shen X."/>
            <person name="Li Y."/>
            <person name="Li Y."/>
            <person name="Wang S."/>
            <person name="Li R."/>
            <person name="Zhang H."/>
            <person name="Shen G."/>
            <person name="Guo B."/>
            <person name="Wei J."/>
            <person name="Xu J."/>
            <person name="St-Pierre B."/>
            <person name="Chen S."/>
            <person name="Sun C."/>
        </authorList>
    </citation>
    <scope>NUCLEOTIDE SEQUENCE [LARGE SCALE GENOMIC DNA]</scope>
</reference>
<dbReference type="EMBL" id="CM044707">
    <property type="protein sequence ID" value="KAI5654261.1"/>
    <property type="molecule type" value="Genomic_DNA"/>
</dbReference>
<keyword evidence="2" id="KW-1185">Reference proteome</keyword>
<name>A0ACC0A123_CATRO</name>
<organism evidence="1 2">
    <name type="scientific">Catharanthus roseus</name>
    <name type="common">Madagascar periwinkle</name>
    <name type="synonym">Vinca rosea</name>
    <dbReference type="NCBI Taxonomy" id="4058"/>
    <lineage>
        <taxon>Eukaryota</taxon>
        <taxon>Viridiplantae</taxon>
        <taxon>Streptophyta</taxon>
        <taxon>Embryophyta</taxon>
        <taxon>Tracheophyta</taxon>
        <taxon>Spermatophyta</taxon>
        <taxon>Magnoliopsida</taxon>
        <taxon>eudicotyledons</taxon>
        <taxon>Gunneridae</taxon>
        <taxon>Pentapetalae</taxon>
        <taxon>asterids</taxon>
        <taxon>lamiids</taxon>
        <taxon>Gentianales</taxon>
        <taxon>Apocynaceae</taxon>
        <taxon>Rauvolfioideae</taxon>
        <taxon>Vinceae</taxon>
        <taxon>Catharanthinae</taxon>
        <taxon>Catharanthus</taxon>
    </lineage>
</organism>
<gene>
    <name evidence="1" type="ORF">M9H77_31448</name>
</gene>
<protein>
    <submittedName>
        <fullName evidence="1">Uncharacterized protein</fullName>
    </submittedName>
</protein>
<proteinExistence type="predicted"/>
<dbReference type="Proteomes" id="UP001060085">
    <property type="component" value="Linkage Group LG07"/>
</dbReference>
<evidence type="ECO:0000313" key="1">
    <source>
        <dbReference type="EMBL" id="KAI5654261.1"/>
    </source>
</evidence>
<sequence length="216" mass="24093">MNQESQEAKDLLNGLCTSARLKKLKALEDNGMIVYMMEALKSKLEGFEGQEKMYKLFSKFSICKDQTRNTLEEKMAKFWHGSTLVLTLSVSGGLLLDIVIQVIFTDFIQGVYRVLVLDSIDSKNQPLVGIARIKASYHDLELLHDNFSFGFLVANFSSICASMWSFLCSSWAATWAVLLAVHLAVASGPPLDRVFREIPAAWAGHPSRLLVTRATV</sequence>